<organism evidence="2">
    <name type="scientific">viral metagenome</name>
    <dbReference type="NCBI Taxonomy" id="1070528"/>
    <lineage>
        <taxon>unclassified sequences</taxon>
        <taxon>metagenomes</taxon>
        <taxon>organismal metagenomes</taxon>
    </lineage>
</organism>
<dbReference type="AlphaFoldDB" id="A0A6C0ETV3"/>
<proteinExistence type="predicted"/>
<sequence length="196" mass="21726">MPDLNLTNIFYTAYRLSPFILVSFFTLSSVLNQDLKGIIYLAGLLIACFASVIVGKFNIFTNPPSPTTSQVTICKTLNLTNGEPFSNLPLSMTVFTYTFGYLLYIIGLYGLASDNIMTIIFFSIIIIADWSWNIFFSCNSHTRLLGAFLVGSAIGISWSAIIASTNQVNLQYFNGISNKEVCSLNKNVKFKCVKSK</sequence>
<evidence type="ECO:0000313" key="2">
    <source>
        <dbReference type="EMBL" id="QHT31943.1"/>
    </source>
</evidence>
<feature type="transmembrane region" description="Helical" evidence="1">
    <location>
        <begin position="116"/>
        <end position="132"/>
    </location>
</feature>
<feature type="transmembrane region" description="Helical" evidence="1">
    <location>
        <begin position="12"/>
        <end position="31"/>
    </location>
</feature>
<evidence type="ECO:0000256" key="1">
    <source>
        <dbReference type="SAM" id="Phobius"/>
    </source>
</evidence>
<keyword evidence="1" id="KW-1133">Transmembrane helix</keyword>
<accession>A0A6C0ETV3</accession>
<feature type="transmembrane region" description="Helical" evidence="1">
    <location>
        <begin position="88"/>
        <end position="109"/>
    </location>
</feature>
<dbReference type="EMBL" id="MN738927">
    <property type="protein sequence ID" value="QHT31943.1"/>
    <property type="molecule type" value="Genomic_DNA"/>
</dbReference>
<keyword evidence="1" id="KW-0812">Transmembrane</keyword>
<feature type="transmembrane region" description="Helical" evidence="1">
    <location>
        <begin position="38"/>
        <end position="59"/>
    </location>
</feature>
<keyword evidence="1" id="KW-0472">Membrane</keyword>
<name>A0A6C0ETV3_9ZZZZ</name>
<reference evidence="2" key="1">
    <citation type="journal article" date="2020" name="Nature">
        <title>Giant virus diversity and host interactions through global metagenomics.</title>
        <authorList>
            <person name="Schulz F."/>
            <person name="Roux S."/>
            <person name="Paez-Espino D."/>
            <person name="Jungbluth S."/>
            <person name="Walsh D.A."/>
            <person name="Denef V.J."/>
            <person name="McMahon K.D."/>
            <person name="Konstantinidis K.T."/>
            <person name="Eloe-Fadrosh E.A."/>
            <person name="Kyrpides N.C."/>
            <person name="Woyke T."/>
        </authorList>
    </citation>
    <scope>NUCLEOTIDE SEQUENCE</scope>
    <source>
        <strain evidence="2">GVMAG-M-3300009155-48</strain>
    </source>
</reference>
<protein>
    <submittedName>
        <fullName evidence="2">Uncharacterized protein</fullName>
    </submittedName>
</protein>
<feature type="transmembrane region" description="Helical" evidence="1">
    <location>
        <begin position="144"/>
        <end position="163"/>
    </location>
</feature>